<keyword evidence="5" id="KW-0732">Signal</keyword>
<dbReference type="SUPFAM" id="SSF51126">
    <property type="entry name" value="Pectin lyase-like"/>
    <property type="match status" value="1"/>
</dbReference>
<keyword evidence="11" id="KW-1185">Reference proteome</keyword>
<accession>A0A0E9M2P7</accession>
<evidence type="ECO:0000256" key="3">
    <source>
        <dbReference type="ARBA" id="ARBA00022525"/>
    </source>
</evidence>
<dbReference type="PANTHER" id="PTHR40088">
    <property type="entry name" value="PECTATE LYASE (EUROFUNG)"/>
    <property type="match status" value="1"/>
</dbReference>
<dbReference type="InterPro" id="IPR052052">
    <property type="entry name" value="Polysaccharide_Lyase_9"/>
</dbReference>
<name>A0A0E9M2P7_9BACT</name>
<reference evidence="10 11" key="1">
    <citation type="journal article" date="2015" name="Microbes Environ.">
        <title>Distribution and evolution of nitrogen fixation genes in the phylum bacteroidetes.</title>
        <authorList>
            <person name="Inoue J."/>
            <person name="Oshima K."/>
            <person name="Suda W."/>
            <person name="Sakamoto M."/>
            <person name="Iino T."/>
            <person name="Noda S."/>
            <person name="Hongoh Y."/>
            <person name="Hattori M."/>
            <person name="Ohkuma M."/>
        </authorList>
    </citation>
    <scope>NUCLEOTIDE SEQUENCE [LARGE SCALE GENOMIC DNA]</scope>
    <source>
        <strain evidence="10">JCM 15548</strain>
    </source>
</reference>
<evidence type="ECO:0000256" key="7">
    <source>
        <dbReference type="ARBA" id="ARBA00023239"/>
    </source>
</evidence>
<dbReference type="STRING" id="1236989.JCM15548_14059"/>
<dbReference type="Pfam" id="PF22842">
    <property type="entry name" value="Pel9A-like_beta_helix"/>
    <property type="match status" value="1"/>
</dbReference>
<organism evidence="10 11">
    <name type="scientific">Geofilum rubicundum JCM 15548</name>
    <dbReference type="NCBI Taxonomy" id="1236989"/>
    <lineage>
        <taxon>Bacteria</taxon>
        <taxon>Pseudomonadati</taxon>
        <taxon>Bacteroidota</taxon>
        <taxon>Bacteroidia</taxon>
        <taxon>Marinilabiliales</taxon>
        <taxon>Marinilabiliaceae</taxon>
        <taxon>Geofilum</taxon>
    </lineage>
</organism>
<dbReference type="Gene3D" id="2.160.20.10">
    <property type="entry name" value="Single-stranded right-handed beta-helix, Pectin lyase-like"/>
    <property type="match status" value="1"/>
</dbReference>
<dbReference type="Proteomes" id="UP000032900">
    <property type="component" value="Unassembled WGS sequence"/>
</dbReference>
<comment type="cofactor">
    <cofactor evidence="1">
        <name>Ca(2+)</name>
        <dbReference type="ChEBI" id="CHEBI:29108"/>
    </cofactor>
</comment>
<comment type="caution">
    <text evidence="10">The sequence shown here is derived from an EMBL/GenBank/DDBJ whole genome shotgun (WGS) entry which is preliminary data.</text>
</comment>
<evidence type="ECO:0000313" key="11">
    <source>
        <dbReference type="Proteomes" id="UP000032900"/>
    </source>
</evidence>
<feature type="domain" description="Pel9A-like right handed beta-helix region" evidence="9">
    <location>
        <begin position="42"/>
        <end position="285"/>
    </location>
</feature>
<evidence type="ECO:0000313" key="10">
    <source>
        <dbReference type="EMBL" id="GAO31671.1"/>
    </source>
</evidence>
<evidence type="ECO:0000259" key="9">
    <source>
        <dbReference type="Pfam" id="PF22842"/>
    </source>
</evidence>
<dbReference type="GO" id="GO:0046872">
    <property type="term" value="F:metal ion binding"/>
    <property type="evidence" value="ECO:0007669"/>
    <property type="project" value="UniProtKB-KW"/>
</dbReference>
<dbReference type="AlphaFoldDB" id="A0A0E9M2P7"/>
<evidence type="ECO:0000256" key="2">
    <source>
        <dbReference type="ARBA" id="ARBA00004613"/>
    </source>
</evidence>
<comment type="subcellular location">
    <subcellularLocation>
        <location evidence="2">Secreted</location>
    </subcellularLocation>
</comment>
<proteinExistence type="inferred from homology"/>
<dbReference type="EMBL" id="BAZW01000056">
    <property type="protein sequence ID" value="GAO31671.1"/>
    <property type="molecule type" value="Genomic_DNA"/>
</dbReference>
<dbReference type="RefSeq" id="WP_062127918.1">
    <property type="nucleotide sequence ID" value="NZ_BAZW01000056.1"/>
</dbReference>
<gene>
    <name evidence="10" type="ORF">JCM15548_14059</name>
</gene>
<dbReference type="GO" id="GO:0016837">
    <property type="term" value="F:carbon-oxygen lyase activity, acting on polysaccharides"/>
    <property type="evidence" value="ECO:0007669"/>
    <property type="project" value="TreeGrafter"/>
</dbReference>
<dbReference type="OrthoDB" id="8660908at2"/>
<keyword evidence="3" id="KW-0964">Secreted</keyword>
<comment type="similarity">
    <text evidence="8">Belongs to the polysaccharide lyase 9 family.</text>
</comment>
<dbReference type="PANTHER" id="PTHR40088:SF1">
    <property type="entry name" value="PECTATE LYASE PEL9"/>
    <property type="match status" value="1"/>
</dbReference>
<protein>
    <submittedName>
        <fullName evidence="10">Pectate lyase L</fullName>
    </submittedName>
</protein>
<evidence type="ECO:0000256" key="5">
    <source>
        <dbReference type="ARBA" id="ARBA00022729"/>
    </source>
</evidence>
<sequence>MHLSWIKSLLIAIFLGCFVNCEKNKGKSATHGELTEIVGGQFFVAPDGNDNGPGTIENPWRTWTKAFTQAHAGDTVYFRGGVYYSTSDNGGERGFNSGSPERPICFFNYPGETPVLDCQNRDITSLGYNRGITLWHVENIHLKGLQVRNVYQRMNSNVVGVDAWNVGNITFENMLVHHVAGEAYVVADFHSTIQYINCDAHNMNDSLRTAVYPTPGSPGQNGAGFHFRNYRETPGAEASKLYYTGCRAWEFSDNGFAGTSVGYVEWDTCWAFDGGAMSGEGCGFKYASIYRDNNTLALARLMKNCIGALNGAYGFSPNNSGDTPLVGKYFNNSAYYNGYKENIGHGLGYGWIIMRTNASEAPSGELYANNLAYKNEKGDAHSVRSQAFNQKNNSWNLSLSITDNDFKSLDWTELKKPRKADGSLPDIDFLKPVKGSPLLNAGIDVGLPFSGVAPDLGAFQRD</sequence>
<dbReference type="InterPro" id="IPR011050">
    <property type="entry name" value="Pectin_lyase_fold/virulence"/>
</dbReference>
<evidence type="ECO:0000256" key="8">
    <source>
        <dbReference type="ARBA" id="ARBA00038263"/>
    </source>
</evidence>
<keyword evidence="7 10" id="KW-0456">Lyase</keyword>
<dbReference type="InterPro" id="IPR053868">
    <property type="entry name" value="Pel9A-like_beta_helix"/>
</dbReference>
<evidence type="ECO:0000256" key="6">
    <source>
        <dbReference type="ARBA" id="ARBA00022837"/>
    </source>
</evidence>
<dbReference type="GO" id="GO:0005576">
    <property type="term" value="C:extracellular region"/>
    <property type="evidence" value="ECO:0007669"/>
    <property type="project" value="UniProtKB-SubCell"/>
</dbReference>
<evidence type="ECO:0000256" key="1">
    <source>
        <dbReference type="ARBA" id="ARBA00001913"/>
    </source>
</evidence>
<keyword evidence="4" id="KW-0479">Metal-binding</keyword>
<dbReference type="InterPro" id="IPR012334">
    <property type="entry name" value="Pectin_lyas_fold"/>
</dbReference>
<keyword evidence="6" id="KW-0106">Calcium</keyword>
<evidence type="ECO:0000256" key="4">
    <source>
        <dbReference type="ARBA" id="ARBA00022723"/>
    </source>
</evidence>